<comment type="caution">
    <text evidence="2">The sequence shown here is derived from an EMBL/GenBank/DDBJ whole genome shotgun (WGS) entry which is preliminary data.</text>
</comment>
<dbReference type="EMBL" id="JAPVEB010000001">
    <property type="protein sequence ID" value="KAJ5283443.1"/>
    <property type="molecule type" value="Genomic_DNA"/>
</dbReference>
<evidence type="ECO:0008006" key="4">
    <source>
        <dbReference type="Google" id="ProtNLM"/>
    </source>
</evidence>
<proteinExistence type="predicted"/>
<feature type="region of interest" description="Disordered" evidence="1">
    <location>
        <begin position="1"/>
        <end position="141"/>
    </location>
</feature>
<organism evidence="2 3">
    <name type="scientific">Penicillium chrysogenum</name>
    <name type="common">Penicillium notatum</name>
    <dbReference type="NCBI Taxonomy" id="5076"/>
    <lineage>
        <taxon>Eukaryota</taxon>
        <taxon>Fungi</taxon>
        <taxon>Dikarya</taxon>
        <taxon>Ascomycota</taxon>
        <taxon>Pezizomycotina</taxon>
        <taxon>Eurotiomycetes</taxon>
        <taxon>Eurotiomycetidae</taxon>
        <taxon>Eurotiales</taxon>
        <taxon>Aspergillaceae</taxon>
        <taxon>Penicillium</taxon>
        <taxon>Penicillium chrysogenum species complex</taxon>
    </lineage>
</organism>
<name>A0ABQ8WWZ0_PENCH</name>
<protein>
    <recommendedName>
        <fullName evidence="4">BZIP domain-containing protein</fullName>
    </recommendedName>
</protein>
<sequence length="197" mass="21667">MTTQRSSDRPVSARPWTSGRVLTPAQRERKRYKDRMSKREKRVKKRDTLKDLQSRVAALHQLLQSHTRCGGPLPPEDERLSYSERLGPGLSPDDSLDGHPSTPSNPEPCTVLASRPSATPFDSGPAPPVSQPLEPWANGQSTTWATISPSLQESGSCIILAFADRVLGKASGLSILDICINSQLNQDAFQISLRNVW</sequence>
<accession>A0ABQ8WWZ0</accession>
<evidence type="ECO:0000313" key="3">
    <source>
        <dbReference type="Proteomes" id="UP001220256"/>
    </source>
</evidence>
<evidence type="ECO:0000313" key="2">
    <source>
        <dbReference type="EMBL" id="KAJ5283443.1"/>
    </source>
</evidence>
<reference evidence="2 3" key="1">
    <citation type="journal article" date="2023" name="IMA Fungus">
        <title>Comparative genomic study of the Penicillium genus elucidates a diverse pangenome and 15 lateral gene transfer events.</title>
        <authorList>
            <person name="Petersen C."/>
            <person name="Sorensen T."/>
            <person name="Nielsen M.R."/>
            <person name="Sondergaard T.E."/>
            <person name="Sorensen J.L."/>
            <person name="Fitzpatrick D.A."/>
            <person name="Frisvad J.C."/>
            <person name="Nielsen K.L."/>
        </authorList>
    </citation>
    <scope>NUCLEOTIDE SEQUENCE [LARGE SCALE GENOMIC DNA]</scope>
    <source>
        <strain evidence="2 3">IBT 3361</strain>
    </source>
</reference>
<feature type="compositionally biased region" description="Basic residues" evidence="1">
    <location>
        <begin position="28"/>
        <end position="45"/>
    </location>
</feature>
<evidence type="ECO:0000256" key="1">
    <source>
        <dbReference type="SAM" id="MobiDB-lite"/>
    </source>
</evidence>
<keyword evidence="3" id="KW-1185">Reference proteome</keyword>
<gene>
    <name evidence="2" type="ORF">N7505_001423</name>
</gene>
<dbReference type="Proteomes" id="UP001220256">
    <property type="component" value="Unassembled WGS sequence"/>
</dbReference>